<accession>A0AAD7DYJ1</accession>
<gene>
    <name evidence="1" type="ORF">B0H17DRAFT_908374</name>
</gene>
<protein>
    <submittedName>
        <fullName evidence="1">Uncharacterized protein</fullName>
    </submittedName>
</protein>
<reference evidence="1" key="1">
    <citation type="submission" date="2023-03" db="EMBL/GenBank/DDBJ databases">
        <title>Massive genome expansion in bonnet fungi (Mycena s.s.) driven by repeated elements and novel gene families across ecological guilds.</title>
        <authorList>
            <consortium name="Lawrence Berkeley National Laboratory"/>
            <person name="Harder C.B."/>
            <person name="Miyauchi S."/>
            <person name="Viragh M."/>
            <person name="Kuo A."/>
            <person name="Thoen E."/>
            <person name="Andreopoulos B."/>
            <person name="Lu D."/>
            <person name="Skrede I."/>
            <person name="Drula E."/>
            <person name="Henrissat B."/>
            <person name="Morin E."/>
            <person name="Kohler A."/>
            <person name="Barry K."/>
            <person name="LaButti K."/>
            <person name="Morin E."/>
            <person name="Salamov A."/>
            <person name="Lipzen A."/>
            <person name="Mereny Z."/>
            <person name="Hegedus B."/>
            <person name="Baldrian P."/>
            <person name="Stursova M."/>
            <person name="Weitz H."/>
            <person name="Taylor A."/>
            <person name="Grigoriev I.V."/>
            <person name="Nagy L.G."/>
            <person name="Martin F."/>
            <person name="Kauserud H."/>
        </authorList>
    </citation>
    <scope>NUCLEOTIDE SEQUENCE</scope>
    <source>
        <strain evidence="1">CBHHK067</strain>
    </source>
</reference>
<evidence type="ECO:0000313" key="1">
    <source>
        <dbReference type="EMBL" id="KAJ7701961.1"/>
    </source>
</evidence>
<feature type="non-terminal residue" evidence="1">
    <location>
        <position position="163"/>
    </location>
</feature>
<sequence length="163" mass="18104">PLGISANAPPWLRDSLQSLMKVDLGCHYVSVLAALVRLEEAAGFEVADRERKRLPTTKRPKQIADWIRGGQGTKSKKTPEVKSASKYAQSWNEWWDPIQPSWRTRDLEGHWAVGGDYGKDWTELDCSGANGCLSVVAGLYFWGVAAKGSSEDERVWDNAVQDA</sequence>
<comment type="caution">
    <text evidence="1">The sequence shown here is derived from an EMBL/GenBank/DDBJ whole genome shotgun (WGS) entry which is preliminary data.</text>
</comment>
<dbReference type="EMBL" id="JARKIE010000016">
    <property type="protein sequence ID" value="KAJ7701961.1"/>
    <property type="molecule type" value="Genomic_DNA"/>
</dbReference>
<organism evidence="1 2">
    <name type="scientific">Mycena rosella</name>
    <name type="common">Pink bonnet</name>
    <name type="synonym">Agaricus rosellus</name>
    <dbReference type="NCBI Taxonomy" id="1033263"/>
    <lineage>
        <taxon>Eukaryota</taxon>
        <taxon>Fungi</taxon>
        <taxon>Dikarya</taxon>
        <taxon>Basidiomycota</taxon>
        <taxon>Agaricomycotina</taxon>
        <taxon>Agaricomycetes</taxon>
        <taxon>Agaricomycetidae</taxon>
        <taxon>Agaricales</taxon>
        <taxon>Marasmiineae</taxon>
        <taxon>Mycenaceae</taxon>
        <taxon>Mycena</taxon>
    </lineage>
</organism>
<dbReference type="Proteomes" id="UP001221757">
    <property type="component" value="Unassembled WGS sequence"/>
</dbReference>
<feature type="non-terminal residue" evidence="1">
    <location>
        <position position="1"/>
    </location>
</feature>
<keyword evidence="2" id="KW-1185">Reference proteome</keyword>
<proteinExistence type="predicted"/>
<evidence type="ECO:0000313" key="2">
    <source>
        <dbReference type="Proteomes" id="UP001221757"/>
    </source>
</evidence>
<name>A0AAD7DYJ1_MYCRO</name>
<dbReference type="AlphaFoldDB" id="A0AAD7DYJ1"/>